<dbReference type="InterPro" id="IPR043129">
    <property type="entry name" value="ATPase_NBD"/>
</dbReference>
<dbReference type="Pfam" id="PF00480">
    <property type="entry name" value="ROK"/>
    <property type="match status" value="1"/>
</dbReference>
<evidence type="ECO:0000313" key="2">
    <source>
        <dbReference type="Proteomes" id="UP000274346"/>
    </source>
</evidence>
<dbReference type="InterPro" id="IPR000600">
    <property type="entry name" value="ROK"/>
</dbReference>
<dbReference type="EMBL" id="LR131271">
    <property type="protein sequence ID" value="VDR28937.1"/>
    <property type="molecule type" value="Genomic_DNA"/>
</dbReference>
<dbReference type="PANTHER" id="PTHR18964">
    <property type="entry name" value="ROK (REPRESSOR, ORF, KINASE) FAMILY"/>
    <property type="match status" value="1"/>
</dbReference>
<evidence type="ECO:0000313" key="1">
    <source>
        <dbReference type="EMBL" id="VDR28937.1"/>
    </source>
</evidence>
<dbReference type="AlphaFoldDB" id="A0A3P8K0Q0"/>
<dbReference type="Gene3D" id="3.30.420.40">
    <property type="match status" value="1"/>
</dbReference>
<organism evidence="1 2">
    <name type="scientific">Raoultella terrigena</name>
    <name type="common">Klebsiella terrigena</name>
    <dbReference type="NCBI Taxonomy" id="577"/>
    <lineage>
        <taxon>Bacteria</taxon>
        <taxon>Pseudomonadati</taxon>
        <taxon>Pseudomonadota</taxon>
        <taxon>Gammaproteobacteria</taxon>
        <taxon>Enterobacterales</taxon>
        <taxon>Enterobacteriaceae</taxon>
        <taxon>Klebsiella/Raoultella group</taxon>
        <taxon>Raoultella</taxon>
    </lineage>
</organism>
<dbReference type="KEGG" id="rtg:NCTC13098_05330"/>
<accession>A0A3P8K0Q0</accession>
<name>A0A3P8K0Q0_RAOTE</name>
<dbReference type="PANTHER" id="PTHR18964:SF175">
    <property type="entry name" value="N-ACETYLGLUCOSAMINE REPRESSOR"/>
    <property type="match status" value="1"/>
</dbReference>
<gene>
    <name evidence="1" type="primary">mlc_6</name>
    <name evidence="1" type="ORF">NCTC13098_05330</name>
</gene>
<proteinExistence type="predicted"/>
<dbReference type="GO" id="GO:0003677">
    <property type="term" value="F:DNA binding"/>
    <property type="evidence" value="ECO:0007669"/>
    <property type="project" value="TreeGrafter"/>
</dbReference>
<dbReference type="Proteomes" id="UP000274346">
    <property type="component" value="Chromosome"/>
</dbReference>
<dbReference type="GO" id="GO:0006355">
    <property type="term" value="P:regulation of DNA-templated transcription"/>
    <property type="evidence" value="ECO:0007669"/>
    <property type="project" value="TreeGrafter"/>
</dbReference>
<reference evidence="1 2" key="1">
    <citation type="submission" date="2018-12" db="EMBL/GenBank/DDBJ databases">
        <authorList>
            <consortium name="Pathogen Informatics"/>
        </authorList>
    </citation>
    <scope>NUCLEOTIDE SEQUENCE [LARGE SCALE GENOMIC DNA]</scope>
    <source>
        <strain evidence="1 2">NCTC13098</strain>
    </source>
</reference>
<dbReference type="SUPFAM" id="SSF53067">
    <property type="entry name" value="Actin-like ATPase domain"/>
    <property type="match status" value="1"/>
</dbReference>
<sequence>MGEIGHIQVDPLGERCHCGNFGCLETVAANAAIEQRVRHLLEQGYQSRLSVDECNIKAICKAANKGDTLACEVIEHVGRHLGKTIAIAINLFNPQKVVIAGEIIEAEKVLLPAIEGCINAQALKAFRKNLPVVRSTLDHRSAIGAFALVKRAMLNGILLQRLLES</sequence>
<protein>
    <submittedName>
        <fullName evidence="1">Making large colonies protein</fullName>
    </submittedName>
</protein>